<comment type="caution">
    <text evidence="2">The sequence shown here is derived from an EMBL/GenBank/DDBJ whole genome shotgun (WGS) entry which is preliminary data.</text>
</comment>
<gene>
    <name evidence="2" type="ORF">GLV84_01220</name>
</gene>
<dbReference type="Proteomes" id="UP000646308">
    <property type="component" value="Unassembled WGS sequence"/>
</dbReference>
<keyword evidence="1" id="KW-0812">Transmembrane</keyword>
<keyword evidence="1" id="KW-0472">Membrane</keyword>
<evidence type="ECO:0000256" key="1">
    <source>
        <dbReference type="SAM" id="Phobius"/>
    </source>
</evidence>
<organism evidence="2 3">
    <name type="scientific">Staphylococcus agnetis</name>
    <dbReference type="NCBI Taxonomy" id="985762"/>
    <lineage>
        <taxon>Bacteria</taxon>
        <taxon>Bacillati</taxon>
        <taxon>Bacillota</taxon>
        <taxon>Bacilli</taxon>
        <taxon>Bacillales</taxon>
        <taxon>Staphylococcaceae</taxon>
        <taxon>Staphylococcus</taxon>
    </lineage>
</organism>
<dbReference type="AlphaFoldDB" id="A0A2T4MGK3"/>
<sequence>MFTINLFEDSKVRKRLILTQFIVALVFIVLSYKWSMALTGLEEKNIIANLIIGILGLLVLVVIQELIRYVLLRMLYTKARPKYKLTPSFILSYLPDVKMNRKSFSTIMLLPSMLVSMMLLLAFINLPNTYIIFIFSFYMGYIFLSVYLVMLVFSNKQAQSIELTEEGLVICCDESKNKD</sequence>
<proteinExistence type="predicted"/>
<evidence type="ECO:0000313" key="2">
    <source>
        <dbReference type="EMBL" id="NJI01507.1"/>
    </source>
</evidence>
<dbReference type="RefSeq" id="WP_107368434.1">
    <property type="nucleotide sequence ID" value="NZ_CP045927.1"/>
</dbReference>
<dbReference type="GeneID" id="57692074"/>
<feature type="transmembrane region" description="Helical" evidence="1">
    <location>
        <begin position="16"/>
        <end position="34"/>
    </location>
</feature>
<dbReference type="EMBL" id="WMFL01000015">
    <property type="protein sequence ID" value="NJI01507.1"/>
    <property type="molecule type" value="Genomic_DNA"/>
</dbReference>
<keyword evidence="1" id="KW-1133">Transmembrane helix</keyword>
<name>A0A2T4MGK3_9STAP</name>
<feature type="transmembrane region" description="Helical" evidence="1">
    <location>
        <begin position="104"/>
        <end position="124"/>
    </location>
</feature>
<feature type="transmembrane region" description="Helical" evidence="1">
    <location>
        <begin position="46"/>
        <end position="71"/>
    </location>
</feature>
<evidence type="ECO:0000313" key="3">
    <source>
        <dbReference type="Proteomes" id="UP000646308"/>
    </source>
</evidence>
<reference evidence="2" key="1">
    <citation type="submission" date="2019-11" db="EMBL/GenBank/DDBJ databases">
        <title>Whole genome comparisons of Staphylococcus agnetis isolates from cattle and chickens.</title>
        <authorList>
            <person name="Rhoads D."/>
            <person name="Shwani A."/>
            <person name="Adkins P."/>
            <person name="Calcutt M."/>
            <person name="Middleton J."/>
        </authorList>
    </citation>
    <scope>NUCLEOTIDE SEQUENCE</scope>
    <source>
        <strain evidence="2">1387</strain>
    </source>
</reference>
<protein>
    <submittedName>
        <fullName evidence="2">DUF3267 domain-containing protein</fullName>
    </submittedName>
</protein>
<feature type="transmembrane region" description="Helical" evidence="1">
    <location>
        <begin position="130"/>
        <end position="153"/>
    </location>
</feature>
<accession>A0A2T4MGK3</accession>